<dbReference type="EMBL" id="HF936296">
    <property type="protein sequence ID" value="CCX34027.1"/>
    <property type="molecule type" value="Genomic_DNA"/>
</dbReference>
<dbReference type="InterPro" id="IPR027417">
    <property type="entry name" value="P-loop_NTPase"/>
</dbReference>
<feature type="repeat" description="ANK" evidence="3">
    <location>
        <begin position="652"/>
        <end position="675"/>
    </location>
</feature>
<dbReference type="Gene3D" id="1.25.40.20">
    <property type="entry name" value="Ankyrin repeat-containing domain"/>
    <property type="match status" value="4"/>
</dbReference>
<dbReference type="PRINTS" id="PR01415">
    <property type="entry name" value="ANKYRIN"/>
</dbReference>
<feature type="repeat" description="ANK" evidence="3">
    <location>
        <begin position="754"/>
        <end position="787"/>
    </location>
</feature>
<feature type="repeat" description="ANK" evidence="3">
    <location>
        <begin position="890"/>
        <end position="922"/>
    </location>
</feature>
<sequence>MESLLQWISPLEPQTRHQDVRSKRLPNTGNWFLDSETFRKWRDNSEEVNIFVCYGIPGAGKTIISSLVIDHLSSSFANKNVFIAVVYCDYRDQKQQTAVNMMGGLLKQAITASNQGSRDVVQNLLQKKKGRVKIELNDVVHALSRLLHDFDKTYICIDALDECNEEPRLDLIRCLAELSSSQPDSTNFLPIRLFVTGRPPMAEYVKSHTYTALDSKIPLFARLEANTDDIAAYVAHKIDEDKRVKMDDGFKKQIIDEIVSASQGMFLLPALQIEAVLDEPTIRKRRRALEDMPKKLYDVFKVTLERIKNQKPSVSSQAMNVLQWVFLASRPLLLEELRHALAVESGDTELDWDNFVDTQFILDCCLGLVIVDESTSTIRLVHKSLQDYFEEQYHQGILFNEGHMQIASICMTYMAFDSFDQEVTALGEKILDRYPLLKYAATKWDYHLRNSKISNSVVDDMAVTLILEKYTSHLASKIFLTSRLKNRDVFHWDPEILLLMFLREQPRIDSGWTTESFPLHIAASTGSPELFRRVFNAAKLDINAKDHWINYPLTLAAMAGHPSLVESILDRRYNADVNVEMSYGQTALFLASENGHTAIVKMLLEKDGIDANKASHRNGRTPLSAAAARGHTEVVKILLDKDGVDVNKANYTERTPLSEAAEQGHSEVVKILLEKDGIEVDKANNQGSTPLSLATTKGHSQIVKILLEKDDVDVNRADDDGDTLLSLAAERGHSEVVKILLEKGGIEVDKARYNGRTPLSSAVKNGHTEVVKILLEKDGIDVNQVDDNGHTLLSLAVEWGHSEVAKILLEKDGIEVDKARYNGRTPLAAAINRGLTEVVKILLEKYGVDVNQAADNGHTLLSLAAQLPRRSELVKMLLERGAEVDQRTDYERTPLSLAAQYHCLESLNILLKSSADVNTKDETYGRTPLIWSFYDPYFKSENKQKEHHNLDILKALLFQKDIDVNWKANDGSTALSRAIECELHEAAELLRAHGAV</sequence>
<feature type="repeat" description="ANK" evidence="3">
    <location>
        <begin position="822"/>
        <end position="845"/>
    </location>
</feature>
<dbReference type="PROSITE" id="PS50297">
    <property type="entry name" value="ANK_REP_REGION"/>
    <property type="match status" value="9"/>
</dbReference>
<evidence type="ECO:0000256" key="2">
    <source>
        <dbReference type="ARBA" id="ARBA00023043"/>
    </source>
</evidence>
<evidence type="ECO:0000259" key="5">
    <source>
        <dbReference type="Pfam" id="PF24883"/>
    </source>
</evidence>
<dbReference type="PROSITE" id="PS50088">
    <property type="entry name" value="ANK_REPEAT"/>
    <property type="match status" value="9"/>
</dbReference>
<evidence type="ECO:0000256" key="1">
    <source>
        <dbReference type="ARBA" id="ARBA00022737"/>
    </source>
</evidence>
<feature type="repeat" description="ANK" evidence="3">
    <location>
        <begin position="856"/>
        <end position="889"/>
    </location>
</feature>
<feature type="repeat" description="ANK" evidence="3">
    <location>
        <begin position="720"/>
        <end position="744"/>
    </location>
</feature>
<feature type="repeat" description="ANK" evidence="3">
    <location>
        <begin position="583"/>
        <end position="606"/>
    </location>
</feature>
<feature type="domain" description="Nephrocystin 3-like N-terminal" evidence="5">
    <location>
        <begin position="27"/>
        <end position="198"/>
    </location>
</feature>
<keyword evidence="1" id="KW-0677">Repeat</keyword>
<feature type="repeat" description="ANK" evidence="3">
    <location>
        <begin position="686"/>
        <end position="709"/>
    </location>
</feature>
<dbReference type="Proteomes" id="UP000018144">
    <property type="component" value="Unassembled WGS sequence"/>
</dbReference>
<dbReference type="InterPro" id="IPR002110">
    <property type="entry name" value="Ankyrin_rpt"/>
</dbReference>
<evidence type="ECO:0000259" key="4">
    <source>
        <dbReference type="Pfam" id="PF22939"/>
    </source>
</evidence>
<dbReference type="OMA" id="DIENEMH"/>
<protein>
    <submittedName>
        <fullName evidence="6">Similar to Ankyrin repeat domain-containing protein 50 acc. no. Q9ULJ7</fullName>
    </submittedName>
</protein>
<feature type="repeat" description="ANK" evidence="3">
    <location>
        <begin position="618"/>
        <end position="651"/>
    </location>
</feature>
<dbReference type="Pfam" id="PF22939">
    <property type="entry name" value="WHD_GPIID"/>
    <property type="match status" value="1"/>
</dbReference>
<dbReference type="Pfam" id="PF00023">
    <property type="entry name" value="Ank"/>
    <property type="match status" value="1"/>
</dbReference>
<dbReference type="OrthoDB" id="195446at2759"/>
<dbReference type="PANTHER" id="PTHR24166">
    <property type="entry name" value="ROLLING PEBBLES, ISOFORM B"/>
    <property type="match status" value="1"/>
</dbReference>
<dbReference type="InterPro" id="IPR056884">
    <property type="entry name" value="NPHP3-like_N"/>
</dbReference>
<evidence type="ECO:0000256" key="3">
    <source>
        <dbReference type="PROSITE-ProRule" id="PRU00023"/>
    </source>
</evidence>
<keyword evidence="2 3" id="KW-0040">ANK repeat</keyword>
<evidence type="ECO:0000313" key="7">
    <source>
        <dbReference type="Proteomes" id="UP000018144"/>
    </source>
</evidence>
<dbReference type="SUPFAM" id="SSF48403">
    <property type="entry name" value="Ankyrin repeat"/>
    <property type="match status" value="2"/>
</dbReference>
<dbReference type="SMART" id="SM00248">
    <property type="entry name" value="ANK"/>
    <property type="match status" value="13"/>
</dbReference>
<accession>U4LUU8</accession>
<dbReference type="InterPro" id="IPR050889">
    <property type="entry name" value="Dendritic_Spine_Reg/Scaffold"/>
</dbReference>
<gene>
    <name evidence="6" type="ORF">PCON_02505</name>
</gene>
<dbReference type="InterPro" id="IPR054471">
    <property type="entry name" value="GPIID_WHD"/>
</dbReference>
<organism evidence="6 7">
    <name type="scientific">Pyronema omphalodes (strain CBS 100304)</name>
    <name type="common">Pyronema confluens</name>
    <dbReference type="NCBI Taxonomy" id="1076935"/>
    <lineage>
        <taxon>Eukaryota</taxon>
        <taxon>Fungi</taxon>
        <taxon>Dikarya</taxon>
        <taxon>Ascomycota</taxon>
        <taxon>Pezizomycotina</taxon>
        <taxon>Pezizomycetes</taxon>
        <taxon>Pezizales</taxon>
        <taxon>Pyronemataceae</taxon>
        <taxon>Pyronema</taxon>
    </lineage>
</organism>
<dbReference type="InterPro" id="IPR036770">
    <property type="entry name" value="Ankyrin_rpt-contain_sf"/>
</dbReference>
<reference evidence="6 7" key="1">
    <citation type="journal article" date="2013" name="PLoS Genet.">
        <title>The genome and development-dependent transcriptomes of Pyronema confluens: a window into fungal evolution.</title>
        <authorList>
            <person name="Traeger S."/>
            <person name="Altegoer F."/>
            <person name="Freitag M."/>
            <person name="Gabaldon T."/>
            <person name="Kempken F."/>
            <person name="Kumar A."/>
            <person name="Marcet-Houben M."/>
            <person name="Poggeler S."/>
            <person name="Stajich J.E."/>
            <person name="Nowrousian M."/>
        </authorList>
    </citation>
    <scope>NUCLEOTIDE SEQUENCE [LARGE SCALE GENOMIC DNA]</scope>
    <source>
        <strain evidence="7">CBS 100304</strain>
        <tissue evidence="6">Vegetative mycelium</tissue>
    </source>
</reference>
<dbReference type="Gene3D" id="3.40.50.300">
    <property type="entry name" value="P-loop containing nucleotide triphosphate hydrolases"/>
    <property type="match status" value="1"/>
</dbReference>
<dbReference type="STRING" id="1076935.U4LUU8"/>
<dbReference type="Pfam" id="PF13637">
    <property type="entry name" value="Ank_4"/>
    <property type="match status" value="2"/>
</dbReference>
<evidence type="ECO:0000313" key="6">
    <source>
        <dbReference type="EMBL" id="CCX34027.1"/>
    </source>
</evidence>
<dbReference type="Pfam" id="PF12796">
    <property type="entry name" value="Ank_2"/>
    <property type="match status" value="3"/>
</dbReference>
<dbReference type="SUPFAM" id="SSF52540">
    <property type="entry name" value="P-loop containing nucleoside triphosphate hydrolases"/>
    <property type="match status" value="1"/>
</dbReference>
<proteinExistence type="predicted"/>
<dbReference type="AlphaFoldDB" id="U4LUU8"/>
<name>U4LUU8_PYROM</name>
<keyword evidence="7" id="KW-1185">Reference proteome</keyword>
<dbReference type="PANTHER" id="PTHR24166:SF48">
    <property type="entry name" value="PROTEIN VAPYRIN"/>
    <property type="match status" value="1"/>
</dbReference>
<dbReference type="Pfam" id="PF24883">
    <property type="entry name" value="NPHP3_N"/>
    <property type="match status" value="1"/>
</dbReference>
<feature type="domain" description="GPI inositol-deacylase winged helix" evidence="4">
    <location>
        <begin position="316"/>
        <end position="390"/>
    </location>
</feature>
<dbReference type="eggNOG" id="KOG0504">
    <property type="taxonomic scope" value="Eukaryota"/>
</dbReference>